<dbReference type="AlphaFoldDB" id="A0A0A9H4G3"/>
<reference evidence="1" key="1">
    <citation type="submission" date="2014-09" db="EMBL/GenBank/DDBJ databases">
        <authorList>
            <person name="Magalhaes I.L.F."/>
            <person name="Oliveira U."/>
            <person name="Santos F.R."/>
            <person name="Vidigal T.H.D.A."/>
            <person name="Brescovit A.D."/>
            <person name="Santos A.J."/>
        </authorList>
    </citation>
    <scope>NUCLEOTIDE SEQUENCE</scope>
    <source>
        <tissue evidence="1">Shoot tissue taken approximately 20 cm above the soil surface</tissue>
    </source>
</reference>
<name>A0A0A9H4G3_ARUDO</name>
<sequence>MVTRSSNLSFSDSCASY</sequence>
<dbReference type="EMBL" id="GBRH01167217">
    <property type="protein sequence ID" value="JAE30679.1"/>
    <property type="molecule type" value="Transcribed_RNA"/>
</dbReference>
<proteinExistence type="predicted"/>
<accession>A0A0A9H4G3</accession>
<reference evidence="1" key="2">
    <citation type="journal article" date="2015" name="Data Brief">
        <title>Shoot transcriptome of the giant reed, Arundo donax.</title>
        <authorList>
            <person name="Barrero R.A."/>
            <person name="Guerrero F.D."/>
            <person name="Moolhuijzen P."/>
            <person name="Goolsby J.A."/>
            <person name="Tidwell J."/>
            <person name="Bellgard S.E."/>
            <person name="Bellgard M.I."/>
        </authorList>
    </citation>
    <scope>NUCLEOTIDE SEQUENCE</scope>
    <source>
        <tissue evidence="1">Shoot tissue taken approximately 20 cm above the soil surface</tissue>
    </source>
</reference>
<evidence type="ECO:0000313" key="1">
    <source>
        <dbReference type="EMBL" id="JAE30679.1"/>
    </source>
</evidence>
<organism evidence="1">
    <name type="scientific">Arundo donax</name>
    <name type="common">Giant reed</name>
    <name type="synonym">Donax arundinaceus</name>
    <dbReference type="NCBI Taxonomy" id="35708"/>
    <lineage>
        <taxon>Eukaryota</taxon>
        <taxon>Viridiplantae</taxon>
        <taxon>Streptophyta</taxon>
        <taxon>Embryophyta</taxon>
        <taxon>Tracheophyta</taxon>
        <taxon>Spermatophyta</taxon>
        <taxon>Magnoliopsida</taxon>
        <taxon>Liliopsida</taxon>
        <taxon>Poales</taxon>
        <taxon>Poaceae</taxon>
        <taxon>PACMAD clade</taxon>
        <taxon>Arundinoideae</taxon>
        <taxon>Arundineae</taxon>
        <taxon>Arundo</taxon>
    </lineage>
</organism>
<protein>
    <submittedName>
        <fullName evidence="1">Uncharacterized protein</fullName>
    </submittedName>
</protein>